<accession>A0A433YCK7</accession>
<evidence type="ECO:0000313" key="3">
    <source>
        <dbReference type="Proteomes" id="UP000279446"/>
    </source>
</evidence>
<dbReference type="OrthoDB" id="82335at2"/>
<gene>
    <name evidence="2" type="ORF">EJP82_04270</name>
</gene>
<sequence length="369" mass="42396">MPYYRNRLLALILNFIPGLGHLYWGRKGRGIIYPIFFFGGLLGGAFLAMVFNEGGIFAVAATGGLILWVISMLDLLILLLKQPKARERELSDQYSEDPMIRRDESAERFYTILLSFIPGLGHFQLGLMQRGLSFLISFFGLITMMLFITSVTNQSVFLLFLGLLPIIWLYCMFDAVQLIHRKQAGEFLVDRTLFDEWESGRTEGKRSKVLATLLSAFPGAGQMYLGMQKRGLQLMVLFLGSFYIIDVLRMSVFLFILPVIWFYSFFDGLQSTSRYEREPLADIPLIQGKPNHQHWIGIVLVLLGIYYVGMNVVVPLLNNYFPEFRLYHRIDTYLRPAVISLLLIGGGLKLLSKTKKHDVYWDDEDDRLR</sequence>
<proteinExistence type="predicted"/>
<feature type="transmembrane region" description="Helical" evidence="1">
    <location>
        <begin position="156"/>
        <end position="173"/>
    </location>
</feature>
<evidence type="ECO:0000313" key="2">
    <source>
        <dbReference type="EMBL" id="RUT47603.1"/>
    </source>
</evidence>
<feature type="transmembrane region" description="Helical" evidence="1">
    <location>
        <begin position="333"/>
        <end position="351"/>
    </location>
</feature>
<protein>
    <recommendedName>
        <fullName evidence="4">Multi-TM2 domain-containing protein</fullName>
    </recommendedName>
</protein>
<dbReference type="EMBL" id="RZNY01000003">
    <property type="protein sequence ID" value="RUT47603.1"/>
    <property type="molecule type" value="Genomic_DNA"/>
</dbReference>
<evidence type="ECO:0000256" key="1">
    <source>
        <dbReference type="SAM" id="Phobius"/>
    </source>
</evidence>
<keyword evidence="1" id="KW-0472">Membrane</keyword>
<keyword evidence="1" id="KW-0812">Transmembrane</keyword>
<dbReference type="AlphaFoldDB" id="A0A433YCK7"/>
<feature type="transmembrane region" description="Helical" evidence="1">
    <location>
        <begin position="57"/>
        <end position="80"/>
    </location>
</feature>
<feature type="transmembrane region" description="Helical" evidence="1">
    <location>
        <begin position="132"/>
        <end position="150"/>
    </location>
</feature>
<feature type="transmembrane region" description="Helical" evidence="1">
    <location>
        <begin position="31"/>
        <end position="51"/>
    </location>
</feature>
<dbReference type="Proteomes" id="UP000279446">
    <property type="component" value="Unassembled WGS sequence"/>
</dbReference>
<evidence type="ECO:0008006" key="4">
    <source>
        <dbReference type="Google" id="ProtNLM"/>
    </source>
</evidence>
<dbReference type="RefSeq" id="WP_127190804.1">
    <property type="nucleotide sequence ID" value="NZ_RZNY01000003.1"/>
</dbReference>
<keyword evidence="1" id="KW-1133">Transmembrane helix</keyword>
<comment type="caution">
    <text evidence="2">The sequence shown here is derived from an EMBL/GenBank/DDBJ whole genome shotgun (WGS) entry which is preliminary data.</text>
</comment>
<feature type="transmembrane region" description="Helical" evidence="1">
    <location>
        <begin position="295"/>
        <end position="313"/>
    </location>
</feature>
<keyword evidence="3" id="KW-1185">Reference proteome</keyword>
<name>A0A433YCK7_9BACL</name>
<organism evidence="2 3">
    <name type="scientific">Paenibacillus anaericanus</name>
    <dbReference type="NCBI Taxonomy" id="170367"/>
    <lineage>
        <taxon>Bacteria</taxon>
        <taxon>Bacillati</taxon>
        <taxon>Bacillota</taxon>
        <taxon>Bacilli</taxon>
        <taxon>Bacillales</taxon>
        <taxon>Paenibacillaceae</taxon>
        <taxon>Paenibacillus</taxon>
    </lineage>
</organism>
<feature type="transmembrane region" description="Helical" evidence="1">
    <location>
        <begin position="247"/>
        <end position="266"/>
    </location>
</feature>
<reference evidence="2 3" key="1">
    <citation type="submission" date="2018-12" db="EMBL/GenBank/DDBJ databases">
        <authorList>
            <person name="Sun L."/>
            <person name="Chen Z."/>
        </authorList>
    </citation>
    <scope>NUCLEOTIDE SEQUENCE [LARGE SCALE GENOMIC DNA]</scope>
    <source>
        <strain evidence="2 3">DSM 15890</strain>
    </source>
</reference>